<accession>A0A1F6FGA9</accession>
<gene>
    <name evidence="1" type="ORF">A3G90_02390</name>
</gene>
<comment type="caution">
    <text evidence="1">The sequence shown here is derived from an EMBL/GenBank/DDBJ whole genome shotgun (WGS) entry which is preliminary data.</text>
</comment>
<dbReference type="AlphaFoldDB" id="A0A1F6FGA9"/>
<dbReference type="STRING" id="1798525.A3G90_02390"/>
<reference evidence="1 2" key="1">
    <citation type="journal article" date="2016" name="Nat. Commun.">
        <title>Thousands of microbial genomes shed light on interconnected biogeochemical processes in an aquifer system.</title>
        <authorList>
            <person name="Anantharaman K."/>
            <person name="Brown C.T."/>
            <person name="Hug L.A."/>
            <person name="Sharon I."/>
            <person name="Castelle C.J."/>
            <person name="Probst A.J."/>
            <person name="Thomas B.C."/>
            <person name="Singh A."/>
            <person name="Wilkins M.J."/>
            <person name="Karaoz U."/>
            <person name="Brodie E.L."/>
            <person name="Williams K.H."/>
            <person name="Hubbard S.S."/>
            <person name="Banfield J.F."/>
        </authorList>
    </citation>
    <scope>NUCLEOTIDE SEQUENCE [LARGE SCALE GENOMIC DNA]</scope>
</reference>
<name>A0A1F6FGA9_9BACT</name>
<protein>
    <submittedName>
        <fullName evidence="1">Uncharacterized protein</fullName>
    </submittedName>
</protein>
<proteinExistence type="predicted"/>
<sequence length="66" mass="7292">MSNKKEPTAEAWVFGLGSERFSVFLPHRLVPLVLEQLNAAPEQDAGAKGVGAQLQIGSQRQVHHEW</sequence>
<dbReference type="Proteomes" id="UP000177325">
    <property type="component" value="Unassembled WGS sequence"/>
</dbReference>
<dbReference type="EMBL" id="MFMM01000001">
    <property type="protein sequence ID" value="OGG84897.1"/>
    <property type="molecule type" value="Genomic_DNA"/>
</dbReference>
<evidence type="ECO:0000313" key="2">
    <source>
        <dbReference type="Proteomes" id="UP000177325"/>
    </source>
</evidence>
<organism evidence="1 2">
    <name type="scientific">Candidatus Kaiserbacteria bacterium RIFCSPLOWO2_12_FULL_45_26</name>
    <dbReference type="NCBI Taxonomy" id="1798525"/>
    <lineage>
        <taxon>Bacteria</taxon>
        <taxon>Candidatus Kaiseribacteriota</taxon>
    </lineage>
</organism>
<evidence type="ECO:0000313" key="1">
    <source>
        <dbReference type="EMBL" id="OGG84897.1"/>
    </source>
</evidence>